<evidence type="ECO:0000256" key="1">
    <source>
        <dbReference type="PROSITE-ProRule" id="PRU00723"/>
    </source>
</evidence>
<feature type="region of interest" description="Disordered" evidence="2">
    <location>
        <begin position="326"/>
        <end position="350"/>
    </location>
</feature>
<evidence type="ECO:0000259" key="3">
    <source>
        <dbReference type="PROSITE" id="PS50103"/>
    </source>
</evidence>
<comment type="caution">
    <text evidence="4">The sequence shown here is derived from an EMBL/GenBank/DDBJ whole genome shotgun (WGS) entry which is preliminary data.</text>
</comment>
<feature type="compositionally biased region" description="Gly residues" evidence="2">
    <location>
        <begin position="277"/>
        <end position="290"/>
    </location>
</feature>
<dbReference type="AlphaFoldDB" id="A0AAD9WD99"/>
<feature type="zinc finger region" description="C3H1-type" evidence="1">
    <location>
        <begin position="178"/>
        <end position="207"/>
    </location>
</feature>
<protein>
    <recommendedName>
        <fullName evidence="3">C3H1-type domain-containing protein</fullName>
    </recommendedName>
</protein>
<dbReference type="Proteomes" id="UP001285354">
    <property type="component" value="Unassembled WGS sequence"/>
</dbReference>
<accession>A0AAD9WD99</accession>
<evidence type="ECO:0000313" key="5">
    <source>
        <dbReference type="Proteomes" id="UP001285354"/>
    </source>
</evidence>
<keyword evidence="1" id="KW-0863">Zinc-finger</keyword>
<evidence type="ECO:0000256" key="2">
    <source>
        <dbReference type="SAM" id="MobiDB-lite"/>
    </source>
</evidence>
<keyword evidence="1" id="KW-0862">Zinc</keyword>
<reference evidence="4" key="1">
    <citation type="submission" date="2023-06" db="EMBL/GenBank/DDBJ databases">
        <title>Draft genome of Marssonina rosae.</title>
        <authorList>
            <person name="Cheng Q."/>
        </authorList>
    </citation>
    <scope>NUCLEOTIDE SEQUENCE</scope>
    <source>
        <strain evidence="4">R4</strain>
    </source>
</reference>
<dbReference type="EMBL" id="JAUBYV010000008">
    <property type="protein sequence ID" value="KAK2625216.1"/>
    <property type="molecule type" value="Genomic_DNA"/>
</dbReference>
<keyword evidence="5" id="KW-1185">Reference proteome</keyword>
<dbReference type="PROSITE" id="PS50103">
    <property type="entry name" value="ZF_C3H1"/>
    <property type="match status" value="1"/>
</dbReference>
<sequence>MAKSGRDGHWNSQIHQGQPPSSWRSDGGIPSSASYSPNAPMIGGPFSPRTGSFFQGDAVPVSTVVPGWLQPTNDQLDTAYAYAMPRGDGTYTRLVRADNLGLSDVPPAQGPEGLIIVPSPRQVEPSRRLGGEPMVPSEVVERLAHPYRNSLGRRHHFDDTQGHIDSIIRSAQRSPGHRPEKVYCDKWIHEGTCAFTQMGCKYRHEMPSDKATQMMLGLNHGTPSWYRRAFGSTLGPETPPATLMSPPPRQNQMISGNGNRGEYRASGPWRTGPSGSQNGGGVTLNGGLKGGARANSHTYGAIGHQRSQGPPPQMRSLTSKAFSDLPCENRNEDQEDCTEGPATCAGRRCH</sequence>
<organism evidence="4 5">
    <name type="scientific">Diplocarpon rosae</name>
    <dbReference type="NCBI Taxonomy" id="946125"/>
    <lineage>
        <taxon>Eukaryota</taxon>
        <taxon>Fungi</taxon>
        <taxon>Dikarya</taxon>
        <taxon>Ascomycota</taxon>
        <taxon>Pezizomycotina</taxon>
        <taxon>Leotiomycetes</taxon>
        <taxon>Helotiales</taxon>
        <taxon>Drepanopezizaceae</taxon>
        <taxon>Diplocarpon</taxon>
    </lineage>
</organism>
<feature type="region of interest" description="Disordered" evidence="2">
    <location>
        <begin position="269"/>
        <end position="296"/>
    </location>
</feature>
<evidence type="ECO:0000313" key="4">
    <source>
        <dbReference type="EMBL" id="KAK2625216.1"/>
    </source>
</evidence>
<dbReference type="InterPro" id="IPR000571">
    <property type="entry name" value="Znf_CCCH"/>
</dbReference>
<name>A0AAD9WD99_9HELO</name>
<feature type="region of interest" description="Disordered" evidence="2">
    <location>
        <begin position="1"/>
        <end position="49"/>
    </location>
</feature>
<feature type="domain" description="C3H1-type" evidence="3">
    <location>
        <begin position="178"/>
        <end position="207"/>
    </location>
</feature>
<gene>
    <name evidence="4" type="ORF">QTJ16_005585</name>
</gene>
<feature type="compositionally biased region" description="Polar residues" evidence="2">
    <location>
        <begin position="10"/>
        <end position="24"/>
    </location>
</feature>
<keyword evidence="1" id="KW-0479">Metal-binding</keyword>
<proteinExistence type="predicted"/>
<dbReference type="GO" id="GO:0008270">
    <property type="term" value="F:zinc ion binding"/>
    <property type="evidence" value="ECO:0007669"/>
    <property type="project" value="UniProtKB-KW"/>
</dbReference>